<name>A0A537J6E4_9BACT</name>
<dbReference type="PANTHER" id="PTHR43228">
    <property type="entry name" value="TWO-COMPONENT RESPONSE REGULATOR"/>
    <property type="match status" value="1"/>
</dbReference>
<dbReference type="SMART" id="SM00448">
    <property type="entry name" value="REC"/>
    <property type="match status" value="1"/>
</dbReference>
<protein>
    <submittedName>
        <fullName evidence="4">Response regulator</fullName>
    </submittedName>
</protein>
<evidence type="ECO:0000313" key="4">
    <source>
        <dbReference type="EMBL" id="TMI79121.1"/>
    </source>
</evidence>
<dbReference type="InterPro" id="IPR001789">
    <property type="entry name" value="Sig_transdc_resp-reg_receiver"/>
</dbReference>
<comment type="caution">
    <text evidence="4">The sequence shown here is derived from an EMBL/GenBank/DDBJ whole genome shotgun (WGS) entry which is preliminary data.</text>
</comment>
<evidence type="ECO:0000256" key="1">
    <source>
        <dbReference type="PROSITE-ProRule" id="PRU00169"/>
    </source>
</evidence>
<keyword evidence="1" id="KW-0597">Phosphoprotein</keyword>
<dbReference type="SUPFAM" id="SSF52172">
    <property type="entry name" value="CheY-like"/>
    <property type="match status" value="1"/>
</dbReference>
<dbReference type="InterPro" id="IPR052048">
    <property type="entry name" value="ST_Response_Regulator"/>
</dbReference>
<dbReference type="InterPro" id="IPR023606">
    <property type="entry name" value="CoA-Trfase_III_dom_1_sf"/>
</dbReference>
<dbReference type="EMBL" id="VBAO01000312">
    <property type="protein sequence ID" value="TMI79121.1"/>
    <property type="molecule type" value="Genomic_DNA"/>
</dbReference>
<feature type="modified residue" description="4-aspartylphosphate" evidence="1">
    <location>
        <position position="74"/>
    </location>
</feature>
<reference evidence="4 5" key="1">
    <citation type="journal article" date="2019" name="Nat. Microbiol.">
        <title>Mediterranean grassland soil C-N compound turnover is dependent on rainfall and depth, and is mediated by genomically divergent microorganisms.</title>
        <authorList>
            <person name="Diamond S."/>
            <person name="Andeer P.F."/>
            <person name="Li Z."/>
            <person name="Crits-Christoph A."/>
            <person name="Burstein D."/>
            <person name="Anantharaman K."/>
            <person name="Lane K.R."/>
            <person name="Thomas B.C."/>
            <person name="Pan C."/>
            <person name="Northen T.R."/>
            <person name="Banfield J.F."/>
        </authorList>
    </citation>
    <scope>NUCLEOTIDE SEQUENCE [LARGE SCALE GENOMIC DNA]</scope>
    <source>
        <strain evidence="4">NP_7</strain>
    </source>
</reference>
<dbReference type="PANTHER" id="PTHR43228:SF6">
    <property type="entry name" value="RESPONSE REGULATOR RECEIVER"/>
    <property type="match status" value="1"/>
</dbReference>
<feature type="compositionally biased region" description="Low complexity" evidence="2">
    <location>
        <begin position="155"/>
        <end position="175"/>
    </location>
</feature>
<sequence>MPSRGRGSMAFAWGDHMAEYGGGRVLLVDDEALIRMGMRVMLQDLGYDVVGEAADGQEAIEKVTALDPDVVIMDIKMPGMDGLEATRRIMAAHPAPIIVLTAYHQRGLVEEAAQAGVLAYLMKPVRESDIAPAIEVARARFADLRRLGGTPGDPPSGSGSPNPRPQPAGASPAGAPALEGIRVLDLTRFMAGPFGTAMLG</sequence>
<dbReference type="Pfam" id="PF00072">
    <property type="entry name" value="Response_reg"/>
    <property type="match status" value="1"/>
</dbReference>
<dbReference type="Gene3D" id="3.40.50.10540">
    <property type="entry name" value="Crotonobetainyl-coa:carnitine coa-transferase, domain 1"/>
    <property type="match status" value="1"/>
</dbReference>
<dbReference type="InterPro" id="IPR011006">
    <property type="entry name" value="CheY-like_superfamily"/>
</dbReference>
<dbReference type="Proteomes" id="UP000320048">
    <property type="component" value="Unassembled WGS sequence"/>
</dbReference>
<feature type="domain" description="Response regulatory" evidence="3">
    <location>
        <begin position="24"/>
        <end position="138"/>
    </location>
</feature>
<accession>A0A537J6E4</accession>
<dbReference type="PROSITE" id="PS50110">
    <property type="entry name" value="RESPONSE_REGULATORY"/>
    <property type="match status" value="1"/>
</dbReference>
<gene>
    <name evidence="4" type="ORF">E6H04_11115</name>
</gene>
<evidence type="ECO:0000259" key="3">
    <source>
        <dbReference type="PROSITE" id="PS50110"/>
    </source>
</evidence>
<evidence type="ECO:0000256" key="2">
    <source>
        <dbReference type="SAM" id="MobiDB-lite"/>
    </source>
</evidence>
<organism evidence="4 5">
    <name type="scientific">Candidatus Segetimicrobium genomatis</name>
    <dbReference type="NCBI Taxonomy" id="2569760"/>
    <lineage>
        <taxon>Bacteria</taxon>
        <taxon>Bacillati</taxon>
        <taxon>Candidatus Sysuimicrobiota</taxon>
        <taxon>Candidatus Sysuimicrobiia</taxon>
        <taxon>Candidatus Sysuimicrobiales</taxon>
        <taxon>Candidatus Segetimicrobiaceae</taxon>
        <taxon>Candidatus Segetimicrobium</taxon>
    </lineage>
</organism>
<feature type="region of interest" description="Disordered" evidence="2">
    <location>
        <begin position="145"/>
        <end position="175"/>
    </location>
</feature>
<dbReference type="Gene3D" id="3.40.50.2300">
    <property type="match status" value="1"/>
</dbReference>
<dbReference type="SUPFAM" id="SSF89796">
    <property type="entry name" value="CoA-transferase family III (CaiB/BaiF)"/>
    <property type="match status" value="1"/>
</dbReference>
<dbReference type="GO" id="GO:0000160">
    <property type="term" value="P:phosphorelay signal transduction system"/>
    <property type="evidence" value="ECO:0007669"/>
    <property type="project" value="InterPro"/>
</dbReference>
<proteinExistence type="predicted"/>
<evidence type="ECO:0000313" key="5">
    <source>
        <dbReference type="Proteomes" id="UP000320048"/>
    </source>
</evidence>
<feature type="non-terminal residue" evidence="4">
    <location>
        <position position="200"/>
    </location>
</feature>
<dbReference type="AlphaFoldDB" id="A0A537J6E4"/>